<dbReference type="AlphaFoldDB" id="E3M4T1"/>
<feature type="compositionally biased region" description="Basic and acidic residues" evidence="1">
    <location>
        <begin position="160"/>
        <end position="177"/>
    </location>
</feature>
<gene>
    <name evidence="2" type="ORF">CRE_11974</name>
</gene>
<dbReference type="FunCoup" id="E3M4T1">
    <property type="interactions" value="61"/>
</dbReference>
<dbReference type="OrthoDB" id="206950at2759"/>
<dbReference type="eggNOG" id="ENOG502THQ5">
    <property type="taxonomic scope" value="Eukaryota"/>
</dbReference>
<dbReference type="EMBL" id="DS268424">
    <property type="protein sequence ID" value="EFO91548.1"/>
    <property type="molecule type" value="Genomic_DNA"/>
</dbReference>
<feature type="region of interest" description="Disordered" evidence="1">
    <location>
        <begin position="160"/>
        <end position="185"/>
    </location>
</feature>
<keyword evidence="3" id="KW-1185">Reference proteome</keyword>
<name>E3M4T1_CAERE</name>
<accession>E3M4T1</accession>
<organism evidence="3">
    <name type="scientific">Caenorhabditis remanei</name>
    <name type="common">Caenorhabditis vulgaris</name>
    <dbReference type="NCBI Taxonomy" id="31234"/>
    <lineage>
        <taxon>Eukaryota</taxon>
        <taxon>Metazoa</taxon>
        <taxon>Ecdysozoa</taxon>
        <taxon>Nematoda</taxon>
        <taxon>Chromadorea</taxon>
        <taxon>Rhabditida</taxon>
        <taxon>Rhabditina</taxon>
        <taxon>Rhabditomorpha</taxon>
        <taxon>Rhabditoidea</taxon>
        <taxon>Rhabditidae</taxon>
        <taxon>Peloderinae</taxon>
        <taxon>Caenorhabditis</taxon>
    </lineage>
</organism>
<evidence type="ECO:0000256" key="1">
    <source>
        <dbReference type="SAM" id="MobiDB-lite"/>
    </source>
</evidence>
<dbReference type="Proteomes" id="UP000008281">
    <property type="component" value="Unassembled WGS sequence"/>
</dbReference>
<protein>
    <submittedName>
        <fullName evidence="2">Uncharacterized protein</fullName>
    </submittedName>
</protein>
<evidence type="ECO:0000313" key="2">
    <source>
        <dbReference type="EMBL" id="EFO91548.1"/>
    </source>
</evidence>
<evidence type="ECO:0000313" key="3">
    <source>
        <dbReference type="Proteomes" id="UP000008281"/>
    </source>
</evidence>
<dbReference type="InParanoid" id="E3M4T1"/>
<dbReference type="OMA" id="NMARISA"/>
<proteinExistence type="predicted"/>
<sequence>MNPTNPASEFNRKGRLSLNQAEKGGFNSETLTRPLTGLFRKTGKSPKRADYDDAQEPTVAAPPTNFPNMARISATIESVQINDEYGSFRDRNPETGSKLTLSDGAVFGNAIHPLTRYFNLEDVDISILGRSFPTEKMRDEEGSWTAQSLFNNLESRIKKERIESKDHSTEPRTRSNRDNIFANQY</sequence>
<dbReference type="HOGENOM" id="CLU_1462635_0_0_1"/>
<reference evidence="2" key="1">
    <citation type="submission" date="2007-07" db="EMBL/GenBank/DDBJ databases">
        <title>PCAP assembly of the Caenorhabditis remanei genome.</title>
        <authorList>
            <consortium name="The Caenorhabditis remanei Sequencing Consortium"/>
            <person name="Wilson R.K."/>
        </authorList>
    </citation>
    <scope>NUCLEOTIDE SEQUENCE [LARGE SCALE GENOMIC DNA]</scope>
    <source>
        <strain evidence="2">PB4641</strain>
    </source>
</reference>
<feature type="region of interest" description="Disordered" evidence="1">
    <location>
        <begin position="1"/>
        <end position="67"/>
    </location>
</feature>